<dbReference type="Gene3D" id="1.10.8.60">
    <property type="match status" value="2"/>
</dbReference>
<dbReference type="InterPro" id="IPR003960">
    <property type="entry name" value="ATPase_AAA_CS"/>
</dbReference>
<comment type="similarity">
    <text evidence="2 11">Belongs to the AAA ATPase family.</text>
</comment>
<evidence type="ECO:0000259" key="13">
    <source>
        <dbReference type="SMART" id="SM00382"/>
    </source>
</evidence>
<evidence type="ECO:0000256" key="10">
    <source>
        <dbReference type="ARBA" id="ARBA00068637"/>
    </source>
</evidence>
<comment type="function">
    <text evidence="9 11">Required for vesicle-mediated transport. Catalyzes the fusion of transport vesicles within the Golgi cisternae. Is also required for transport from the endoplasmic reticulum to the Golgi stack. Seems to function as a fusion protein required for the delivery of cargo proteins to all compartments of the Golgi stack independent of vesicle origin.</text>
</comment>
<keyword evidence="15" id="KW-1185">Reference proteome</keyword>
<dbReference type="GO" id="GO:0005795">
    <property type="term" value="C:Golgi stack"/>
    <property type="evidence" value="ECO:0007669"/>
    <property type="project" value="TreeGrafter"/>
</dbReference>
<dbReference type="AlphaFoldDB" id="A0A1X2GY04"/>
<feature type="domain" description="AAA+ ATPase" evidence="13">
    <location>
        <begin position="254"/>
        <end position="401"/>
    </location>
</feature>
<dbReference type="Gene3D" id="3.40.50.300">
    <property type="entry name" value="P-loop containing nucleotide triphosphate hydrolases"/>
    <property type="match status" value="2"/>
</dbReference>
<dbReference type="InterPro" id="IPR039812">
    <property type="entry name" value="Vesicle-fus_ATPase"/>
</dbReference>
<dbReference type="SUPFAM" id="SSF52540">
    <property type="entry name" value="P-loop containing nucleoside triphosphate hydrolases"/>
    <property type="match status" value="2"/>
</dbReference>
<dbReference type="FunFam" id="3.40.50.300:FF:000166">
    <property type="entry name" value="vesicle-fusing ATPase isoform X1"/>
    <property type="match status" value="1"/>
</dbReference>
<dbReference type="PANTHER" id="PTHR23078">
    <property type="entry name" value="VESICULAR-FUSION PROTEIN NSF"/>
    <property type="match status" value="1"/>
</dbReference>
<dbReference type="InterPro" id="IPR003593">
    <property type="entry name" value="AAA+_ATPase"/>
</dbReference>
<evidence type="ECO:0000256" key="4">
    <source>
        <dbReference type="ARBA" id="ARBA00022490"/>
    </source>
</evidence>
<evidence type="ECO:0000256" key="6">
    <source>
        <dbReference type="ARBA" id="ARBA00022741"/>
    </source>
</evidence>
<sequence>MATLKVTAMPSGGHGLTNLTYVGPNEFPPNIHYVSLNRMFVFSVQPLPRDESNPTRFDGQFFTNSFQRKWANIDLNKYVTVAPFTPTFFLERIILDIDYRRSDDSDGHPLDSEKLKRAFLSSYEGHIFCAGQKLIFAYQNTNFVVSIKGIQSYDMSLVKNIPNNPADAGVAIDYGVLGSESMVEFDITVGSAVRLIGADGKIEHETHIDILRDDIDLMNLGIGGLEQEFAAIFRRAFASRRFPPEIVAKLGIQHVKGLLLYGPPGTGKTLMARQIGKMLNGNEPKVVSGPEILSKFVGQSEENVRKLFAEAEAEYKKEGDRSQLHIIILDELDAICKQRGSRSDNTGVGDSIVNQLLAKMDGVDQLNNILVIGMTNRKEMIDEALLRPGRFEVHMEVGLPDEDGRREILKIHTSKMMENSLLGPDVDIDKLANQTRNYSGAELSGVVKAASSYAFSRHIDMTNNAAVTADADTIKVNMEDFLAALEEVQPAFGVSETEMNQMVKNDIWHFNMSTGRIIEDGGLFVKQVSHSKRTPLVSLLLHGPPDSGKSALAARIALNSNFPFIKLISADSMIGMTENAKINRINKVFEDAYRSTFSVVVIDNIERLLDYVSVGTRFSNATLQALLILLKRSPPKDRRLLVIGTTSEKAILDEMGVTSAFTVDKNVPAIQSLPELFKATRELDLFSPQEEKLVGARLEPLKSRLSIGIKKLLVVAEMAKQAADDEMTESTNKCDEFVQAVYQVCGTTEVGPGRLALGYDDQDDFLSSYTRDPSSISGPDRPALAWQNDNPSRRLQ</sequence>
<accession>A0A1X2GY04</accession>
<keyword evidence="3 11" id="KW-0813">Transport</keyword>
<evidence type="ECO:0000256" key="1">
    <source>
        <dbReference type="ARBA" id="ARBA00004496"/>
    </source>
</evidence>
<comment type="caution">
    <text evidence="14">The sequence shown here is derived from an EMBL/GenBank/DDBJ whole genome shotgun (WGS) entry which is preliminary data.</text>
</comment>
<dbReference type="STRING" id="101127.A0A1X2GY04"/>
<keyword evidence="11" id="KW-0378">Hydrolase</keyword>
<dbReference type="Gene3D" id="2.40.40.20">
    <property type="match status" value="1"/>
</dbReference>
<keyword evidence="11" id="KW-0931">ER-Golgi transport</keyword>
<dbReference type="GO" id="GO:0035494">
    <property type="term" value="P:SNARE complex disassembly"/>
    <property type="evidence" value="ECO:0007669"/>
    <property type="project" value="InterPro"/>
</dbReference>
<comment type="subcellular location">
    <subcellularLocation>
        <location evidence="1 11">Cytoplasm</location>
    </subcellularLocation>
</comment>
<dbReference type="InterPro" id="IPR041569">
    <property type="entry name" value="AAA_lid_3"/>
</dbReference>
<dbReference type="SUPFAM" id="SSF54585">
    <property type="entry name" value="Cdc48 domain 2-like"/>
    <property type="match status" value="1"/>
</dbReference>
<organism evidence="14 15">
    <name type="scientific">Hesseltinella vesiculosa</name>
    <dbReference type="NCBI Taxonomy" id="101127"/>
    <lineage>
        <taxon>Eukaryota</taxon>
        <taxon>Fungi</taxon>
        <taxon>Fungi incertae sedis</taxon>
        <taxon>Mucoromycota</taxon>
        <taxon>Mucoromycotina</taxon>
        <taxon>Mucoromycetes</taxon>
        <taxon>Mucorales</taxon>
        <taxon>Cunninghamellaceae</taxon>
        <taxon>Hesseltinella</taxon>
    </lineage>
</organism>
<dbReference type="GO" id="GO:0006891">
    <property type="term" value="P:intra-Golgi vesicle-mediated transport"/>
    <property type="evidence" value="ECO:0007669"/>
    <property type="project" value="TreeGrafter"/>
</dbReference>
<dbReference type="FunFam" id="1.10.8.60:FF:000026">
    <property type="entry name" value="vesicle-fusing ATPase isoform X1"/>
    <property type="match status" value="1"/>
</dbReference>
<keyword evidence="5" id="KW-0677">Repeat</keyword>
<evidence type="ECO:0000313" key="15">
    <source>
        <dbReference type="Proteomes" id="UP000242146"/>
    </source>
</evidence>
<evidence type="ECO:0000256" key="7">
    <source>
        <dbReference type="ARBA" id="ARBA00022840"/>
    </source>
</evidence>
<dbReference type="Proteomes" id="UP000242146">
    <property type="component" value="Unassembled WGS sequence"/>
</dbReference>
<dbReference type="GO" id="GO:0016887">
    <property type="term" value="F:ATP hydrolysis activity"/>
    <property type="evidence" value="ECO:0007669"/>
    <property type="project" value="InterPro"/>
</dbReference>
<feature type="domain" description="AAA+ ATPase" evidence="13">
    <location>
        <begin position="535"/>
        <end position="671"/>
    </location>
</feature>
<evidence type="ECO:0000256" key="9">
    <source>
        <dbReference type="ARBA" id="ARBA00056429"/>
    </source>
</evidence>
<dbReference type="PROSITE" id="PS00674">
    <property type="entry name" value="AAA"/>
    <property type="match status" value="1"/>
</dbReference>
<dbReference type="OrthoDB" id="9982946at2759"/>
<dbReference type="InterPro" id="IPR027417">
    <property type="entry name" value="P-loop_NTPase"/>
</dbReference>
<dbReference type="GO" id="GO:0005524">
    <property type="term" value="F:ATP binding"/>
    <property type="evidence" value="ECO:0007669"/>
    <property type="project" value="UniProtKB-UniRule"/>
</dbReference>
<evidence type="ECO:0000256" key="5">
    <source>
        <dbReference type="ARBA" id="ARBA00022737"/>
    </source>
</evidence>
<feature type="region of interest" description="Disordered" evidence="12">
    <location>
        <begin position="768"/>
        <end position="796"/>
    </location>
</feature>
<evidence type="ECO:0000256" key="12">
    <source>
        <dbReference type="SAM" id="MobiDB-lite"/>
    </source>
</evidence>
<evidence type="ECO:0000256" key="11">
    <source>
        <dbReference type="RuleBase" id="RU367045"/>
    </source>
</evidence>
<keyword evidence="8 11" id="KW-0653">Protein transport</keyword>
<dbReference type="InterPro" id="IPR029067">
    <property type="entry name" value="CDC48_domain_2-like_sf"/>
</dbReference>
<keyword evidence="4 11" id="KW-0963">Cytoplasm</keyword>
<dbReference type="Pfam" id="PF17862">
    <property type="entry name" value="AAA_lid_3"/>
    <property type="match status" value="1"/>
</dbReference>
<gene>
    <name evidence="14" type="ORF">DM01DRAFT_1379552</name>
</gene>
<proteinExistence type="inferred from homology"/>
<dbReference type="PANTHER" id="PTHR23078:SF3">
    <property type="entry name" value="VESICLE-FUSING ATPASE"/>
    <property type="match status" value="1"/>
</dbReference>
<dbReference type="SMART" id="SM00382">
    <property type="entry name" value="AAA"/>
    <property type="match status" value="2"/>
</dbReference>
<dbReference type="InterPro" id="IPR009010">
    <property type="entry name" value="Asp_de-COase-like_dom_sf"/>
</dbReference>
<dbReference type="FunFam" id="3.40.50.300:FF:000187">
    <property type="entry name" value="Vesicular-fusion ATPase SEC18"/>
    <property type="match status" value="1"/>
</dbReference>
<evidence type="ECO:0000256" key="2">
    <source>
        <dbReference type="ARBA" id="ARBA00006914"/>
    </source>
</evidence>
<feature type="compositionally biased region" description="Polar residues" evidence="12">
    <location>
        <begin position="768"/>
        <end position="777"/>
    </location>
</feature>
<evidence type="ECO:0000313" key="14">
    <source>
        <dbReference type="EMBL" id="ORX62979.1"/>
    </source>
</evidence>
<keyword evidence="6 11" id="KW-0547">Nucleotide-binding</keyword>
<dbReference type="GO" id="GO:0043001">
    <property type="term" value="P:Golgi to plasma membrane protein transport"/>
    <property type="evidence" value="ECO:0007669"/>
    <property type="project" value="TreeGrafter"/>
</dbReference>
<keyword evidence="7 11" id="KW-0067">ATP-binding</keyword>
<dbReference type="EMBL" id="MCGT01000001">
    <property type="protein sequence ID" value="ORX62979.1"/>
    <property type="molecule type" value="Genomic_DNA"/>
</dbReference>
<evidence type="ECO:0000256" key="8">
    <source>
        <dbReference type="ARBA" id="ARBA00022927"/>
    </source>
</evidence>
<evidence type="ECO:0000256" key="3">
    <source>
        <dbReference type="ARBA" id="ARBA00022448"/>
    </source>
</evidence>
<dbReference type="SUPFAM" id="SSF50692">
    <property type="entry name" value="ADC-like"/>
    <property type="match status" value="1"/>
</dbReference>
<name>A0A1X2GY04_9FUNG</name>
<dbReference type="InterPro" id="IPR003959">
    <property type="entry name" value="ATPase_AAA_core"/>
</dbReference>
<dbReference type="Pfam" id="PF00004">
    <property type="entry name" value="AAA"/>
    <property type="match status" value="2"/>
</dbReference>
<dbReference type="Gene3D" id="3.10.330.10">
    <property type="match status" value="1"/>
</dbReference>
<reference evidence="14 15" key="1">
    <citation type="submission" date="2016-07" db="EMBL/GenBank/DDBJ databases">
        <title>Pervasive Adenine N6-methylation of Active Genes in Fungi.</title>
        <authorList>
            <consortium name="DOE Joint Genome Institute"/>
            <person name="Mondo S.J."/>
            <person name="Dannebaum R.O."/>
            <person name="Kuo R.C."/>
            <person name="Labutti K."/>
            <person name="Haridas S."/>
            <person name="Kuo A."/>
            <person name="Salamov A."/>
            <person name="Ahrendt S.R."/>
            <person name="Lipzen A."/>
            <person name="Sullivan W."/>
            <person name="Andreopoulos W.B."/>
            <person name="Clum A."/>
            <person name="Lindquist E."/>
            <person name="Daum C."/>
            <person name="Ramamoorthy G.K."/>
            <person name="Gryganskyi A."/>
            <person name="Culley D."/>
            <person name="Magnuson J.K."/>
            <person name="James T.Y."/>
            <person name="O'Malley M.A."/>
            <person name="Stajich J.E."/>
            <person name="Spatafora J.W."/>
            <person name="Visel A."/>
            <person name="Grigoriev I.V."/>
        </authorList>
    </citation>
    <scope>NUCLEOTIDE SEQUENCE [LARGE SCALE GENOMIC DNA]</scope>
    <source>
        <strain evidence="14 15">NRRL 3301</strain>
    </source>
</reference>
<protein>
    <recommendedName>
        <fullName evidence="10 11">Vesicular-fusion protein SEC18</fullName>
    </recommendedName>
</protein>